<dbReference type="HOGENOM" id="CLU_3065398_0_0_4"/>
<evidence type="ECO:0000313" key="3">
    <source>
        <dbReference type="Proteomes" id="UP000001436"/>
    </source>
</evidence>
<protein>
    <submittedName>
        <fullName evidence="2">Hypothetical ribbon-helix-helix domain harboring protein</fullName>
    </submittedName>
</protein>
<dbReference type="STRING" id="267608.RSc1906"/>
<organism evidence="2 3">
    <name type="scientific">Ralstonia nicotianae (strain ATCC BAA-1114 / GMI1000)</name>
    <name type="common">Ralstonia solanacearum</name>
    <dbReference type="NCBI Taxonomy" id="267608"/>
    <lineage>
        <taxon>Bacteria</taxon>
        <taxon>Pseudomonadati</taxon>
        <taxon>Pseudomonadota</taxon>
        <taxon>Betaproteobacteria</taxon>
        <taxon>Burkholderiales</taxon>
        <taxon>Burkholderiaceae</taxon>
        <taxon>Ralstonia</taxon>
        <taxon>Ralstonia solanacearum species complex</taxon>
    </lineage>
</organism>
<proteinExistence type="predicted"/>
<evidence type="ECO:0000256" key="1">
    <source>
        <dbReference type="SAM" id="MobiDB-lite"/>
    </source>
</evidence>
<reference evidence="2 3" key="1">
    <citation type="journal article" date="2002" name="Nature">
        <title>Genome sequence of the plant pathogen Ralstonia solanacearum.</title>
        <authorList>
            <person name="Salanoubat M."/>
            <person name="Genin S."/>
            <person name="Artiguenave F."/>
            <person name="Gouzy J."/>
            <person name="Mangenot S."/>
            <person name="Arlat M."/>
            <person name="Billault A."/>
            <person name="Brottier P."/>
            <person name="Camus J.C."/>
            <person name="Cattolico L."/>
            <person name="Chandler M."/>
            <person name="Choisne N."/>
            <person name="Claudel-Renard C."/>
            <person name="Cunnac S."/>
            <person name="Demange N."/>
            <person name="Gaspin C."/>
            <person name="Lavie M."/>
            <person name="Moisan A."/>
            <person name="Robert C."/>
            <person name="Saurin W."/>
            <person name="Schiex T."/>
            <person name="Siguier P."/>
            <person name="Thebault P."/>
            <person name="Whalen M."/>
            <person name="Wincker P."/>
            <person name="Levy M."/>
            <person name="Weissenbach J."/>
            <person name="Boucher C.A."/>
        </authorList>
    </citation>
    <scope>NUCLEOTIDE SEQUENCE [LARGE SCALE GENOMIC DNA]</scope>
    <source>
        <strain evidence="3">ATCC BAA-1114 / GMI1000</strain>
    </source>
</reference>
<sequence length="53" mass="5807">MPDELAVFDARAKREHLTRSALARKLILCAMTADGEEPTQPSAQRHATSIEGD</sequence>
<feature type="region of interest" description="Disordered" evidence="1">
    <location>
        <begin position="32"/>
        <end position="53"/>
    </location>
</feature>
<dbReference type="EnsemblBacteria" id="CAD15608">
    <property type="protein sequence ID" value="CAD15608"/>
    <property type="gene ID" value="RSc1906"/>
</dbReference>
<dbReference type="EMBL" id="AL646052">
    <property type="protein sequence ID" value="CAD15608.1"/>
    <property type="molecule type" value="Genomic_DNA"/>
</dbReference>
<gene>
    <name evidence="2" type="ordered locus">RSc1906</name>
</gene>
<name>Q8XY57_RALN1</name>
<dbReference type="AlphaFoldDB" id="Q8XY57"/>
<dbReference type="Proteomes" id="UP000001436">
    <property type="component" value="Chromosome"/>
</dbReference>
<accession>Q8XY57</accession>
<keyword evidence="3" id="KW-1185">Reference proteome</keyword>
<dbReference type="KEGG" id="rso:RSc1906"/>
<evidence type="ECO:0000313" key="2">
    <source>
        <dbReference type="EMBL" id="CAD15608.1"/>
    </source>
</evidence>